<dbReference type="PANTHER" id="PTHR23354:SF62">
    <property type="entry name" value="MUSTARD, ISOFORM V"/>
    <property type="match status" value="1"/>
</dbReference>
<proteinExistence type="inferred from homology"/>
<comment type="caution">
    <text evidence="8">The sequence shown here is derived from an EMBL/GenBank/DDBJ whole genome shotgun (WGS) entry which is preliminary data.</text>
</comment>
<dbReference type="SMART" id="SM00584">
    <property type="entry name" value="TLDc"/>
    <property type="match status" value="1"/>
</dbReference>
<evidence type="ECO:0000256" key="2">
    <source>
        <dbReference type="ARBA" id="ARBA00009540"/>
    </source>
</evidence>
<protein>
    <recommendedName>
        <fullName evidence="5">Oxidation resistance protein 1</fullName>
    </recommendedName>
</protein>
<gene>
    <name evidence="8" type="ORF">N658DRAFT_474295</name>
</gene>
<dbReference type="GO" id="GO:0006979">
    <property type="term" value="P:response to oxidative stress"/>
    <property type="evidence" value="ECO:0007669"/>
    <property type="project" value="TreeGrafter"/>
</dbReference>
<comment type="similarity">
    <text evidence="2">Belongs to the OXR1 family.</text>
</comment>
<dbReference type="GO" id="GO:0005739">
    <property type="term" value="C:mitochondrion"/>
    <property type="evidence" value="ECO:0007669"/>
    <property type="project" value="UniProtKB-SubCell"/>
</dbReference>
<dbReference type="AlphaFoldDB" id="A0AAN6PY34"/>
<dbReference type="InterPro" id="IPR006571">
    <property type="entry name" value="TLDc_dom"/>
</dbReference>
<reference evidence="8" key="2">
    <citation type="submission" date="2023-05" db="EMBL/GenBank/DDBJ databases">
        <authorList>
            <consortium name="Lawrence Berkeley National Laboratory"/>
            <person name="Steindorff A."/>
            <person name="Hensen N."/>
            <person name="Bonometti L."/>
            <person name="Westerberg I."/>
            <person name="Brannstrom I.O."/>
            <person name="Guillou S."/>
            <person name="Cros-Aarteil S."/>
            <person name="Calhoun S."/>
            <person name="Haridas S."/>
            <person name="Kuo A."/>
            <person name="Mondo S."/>
            <person name="Pangilinan J."/>
            <person name="Riley R."/>
            <person name="Labutti K."/>
            <person name="Andreopoulos B."/>
            <person name="Lipzen A."/>
            <person name="Chen C."/>
            <person name="Yanf M."/>
            <person name="Daum C."/>
            <person name="Ng V."/>
            <person name="Clum A."/>
            <person name="Ohm R."/>
            <person name="Martin F."/>
            <person name="Silar P."/>
            <person name="Natvig D."/>
            <person name="Lalanne C."/>
            <person name="Gautier V."/>
            <person name="Ament-Velasquez S.L."/>
            <person name="Kruys A."/>
            <person name="Hutchinson M.I."/>
            <person name="Powell A.J."/>
            <person name="Barry K."/>
            <person name="Miller A.N."/>
            <person name="Grigoriev I.V."/>
            <person name="Debuchy R."/>
            <person name="Gladieux P."/>
            <person name="Thoren M.H."/>
            <person name="Johannesson H."/>
        </authorList>
    </citation>
    <scope>NUCLEOTIDE SEQUENCE</scope>
    <source>
        <strain evidence="8">CBS 757.83</strain>
    </source>
</reference>
<feature type="region of interest" description="Disordered" evidence="6">
    <location>
        <begin position="252"/>
        <end position="304"/>
    </location>
</feature>
<feature type="region of interest" description="Disordered" evidence="6">
    <location>
        <begin position="1"/>
        <end position="43"/>
    </location>
</feature>
<evidence type="ECO:0000256" key="6">
    <source>
        <dbReference type="SAM" id="MobiDB-lite"/>
    </source>
</evidence>
<evidence type="ECO:0000256" key="5">
    <source>
        <dbReference type="ARBA" id="ARBA00040604"/>
    </source>
</evidence>
<comment type="function">
    <text evidence="4">May be involved in protection from oxidative damage.</text>
</comment>
<dbReference type="Pfam" id="PF07534">
    <property type="entry name" value="TLD"/>
    <property type="match status" value="2"/>
</dbReference>
<organism evidence="8 9">
    <name type="scientific">Parathielavia hyrcaniae</name>
    <dbReference type="NCBI Taxonomy" id="113614"/>
    <lineage>
        <taxon>Eukaryota</taxon>
        <taxon>Fungi</taxon>
        <taxon>Dikarya</taxon>
        <taxon>Ascomycota</taxon>
        <taxon>Pezizomycotina</taxon>
        <taxon>Sordariomycetes</taxon>
        <taxon>Sordariomycetidae</taxon>
        <taxon>Sordariales</taxon>
        <taxon>Chaetomiaceae</taxon>
        <taxon>Parathielavia</taxon>
    </lineage>
</organism>
<evidence type="ECO:0000256" key="4">
    <source>
        <dbReference type="ARBA" id="ARBA00037112"/>
    </source>
</evidence>
<dbReference type="Proteomes" id="UP001305647">
    <property type="component" value="Unassembled WGS sequence"/>
</dbReference>
<comment type="subcellular location">
    <subcellularLocation>
        <location evidence="1">Mitochondrion</location>
    </subcellularLocation>
</comment>
<evidence type="ECO:0000256" key="1">
    <source>
        <dbReference type="ARBA" id="ARBA00004173"/>
    </source>
</evidence>
<name>A0AAN6PY34_9PEZI</name>
<feature type="compositionally biased region" description="Basic and acidic residues" evidence="6">
    <location>
        <begin position="10"/>
        <end position="22"/>
    </location>
</feature>
<evidence type="ECO:0000259" key="7">
    <source>
        <dbReference type="PROSITE" id="PS51886"/>
    </source>
</evidence>
<feature type="domain" description="TLDc" evidence="7">
    <location>
        <begin position="135"/>
        <end position="375"/>
    </location>
</feature>
<keyword evidence="9" id="KW-1185">Reference proteome</keyword>
<feature type="compositionally biased region" description="Low complexity" evidence="6">
    <location>
        <begin position="252"/>
        <end position="286"/>
    </location>
</feature>
<sequence length="376" mass="41065">MSYYASSNERPLRSRQSSELDRSSSPSPGSVTPPDSASPSSSTFLASSVSSLWGGLMRRFSGETSLSTSNPFPPHPHARTFPTDGHGHGNGNGRDGVYTPPHLPHPHRTASPMRLPPLEPLQLVGFSDETGPDARLLTPPVAEEIRIMVPSRLGIVDEWRLVYSLEQDGASLATLYEKCARYQGVRVGFVLCVKDCEGGLFGAYLSDHPHPAPKYFGTGECFLWRASVHTPLPPPPSSIDDTAAAANHDIRTTTISTSTTTTTRHNNTDPFSSPKQKQQQQQQQQHPETHHQQPPEPPNKSIRFKAFPYSGINEYYMLCEAHFLSLGAGDGRYGLWLDDSLERGVSSTSQTFGNEPLSDEGDKFGVLGVEVWVIGA</sequence>
<evidence type="ECO:0000313" key="8">
    <source>
        <dbReference type="EMBL" id="KAK4099933.1"/>
    </source>
</evidence>
<feature type="region of interest" description="Disordered" evidence="6">
    <location>
        <begin position="63"/>
        <end position="113"/>
    </location>
</feature>
<dbReference type="PANTHER" id="PTHR23354">
    <property type="entry name" value="NUCLEOLAR PROTEIN 7/ESTROGEN RECEPTOR COACTIVATOR-RELATED"/>
    <property type="match status" value="1"/>
</dbReference>
<dbReference type="GO" id="GO:0005634">
    <property type="term" value="C:nucleus"/>
    <property type="evidence" value="ECO:0007669"/>
    <property type="project" value="TreeGrafter"/>
</dbReference>
<feature type="compositionally biased region" description="Low complexity" evidence="6">
    <location>
        <begin position="23"/>
        <end position="43"/>
    </location>
</feature>
<dbReference type="EMBL" id="MU863645">
    <property type="protein sequence ID" value="KAK4099933.1"/>
    <property type="molecule type" value="Genomic_DNA"/>
</dbReference>
<accession>A0AAN6PY34</accession>
<keyword evidence="3" id="KW-0496">Mitochondrion</keyword>
<evidence type="ECO:0000313" key="9">
    <source>
        <dbReference type="Proteomes" id="UP001305647"/>
    </source>
</evidence>
<reference evidence="8" key="1">
    <citation type="journal article" date="2023" name="Mol. Phylogenet. Evol.">
        <title>Genome-scale phylogeny and comparative genomics of the fungal order Sordariales.</title>
        <authorList>
            <person name="Hensen N."/>
            <person name="Bonometti L."/>
            <person name="Westerberg I."/>
            <person name="Brannstrom I.O."/>
            <person name="Guillou S."/>
            <person name="Cros-Aarteil S."/>
            <person name="Calhoun S."/>
            <person name="Haridas S."/>
            <person name="Kuo A."/>
            <person name="Mondo S."/>
            <person name="Pangilinan J."/>
            <person name="Riley R."/>
            <person name="LaButti K."/>
            <person name="Andreopoulos B."/>
            <person name="Lipzen A."/>
            <person name="Chen C."/>
            <person name="Yan M."/>
            <person name="Daum C."/>
            <person name="Ng V."/>
            <person name="Clum A."/>
            <person name="Steindorff A."/>
            <person name="Ohm R.A."/>
            <person name="Martin F."/>
            <person name="Silar P."/>
            <person name="Natvig D.O."/>
            <person name="Lalanne C."/>
            <person name="Gautier V."/>
            <person name="Ament-Velasquez S.L."/>
            <person name="Kruys A."/>
            <person name="Hutchinson M.I."/>
            <person name="Powell A.J."/>
            <person name="Barry K."/>
            <person name="Miller A.N."/>
            <person name="Grigoriev I.V."/>
            <person name="Debuchy R."/>
            <person name="Gladieux P."/>
            <person name="Hiltunen Thoren M."/>
            <person name="Johannesson H."/>
        </authorList>
    </citation>
    <scope>NUCLEOTIDE SEQUENCE</scope>
    <source>
        <strain evidence="8">CBS 757.83</strain>
    </source>
</reference>
<evidence type="ECO:0000256" key="3">
    <source>
        <dbReference type="ARBA" id="ARBA00023128"/>
    </source>
</evidence>
<dbReference type="PROSITE" id="PS51886">
    <property type="entry name" value="TLDC"/>
    <property type="match status" value="1"/>
</dbReference>